<dbReference type="InterPro" id="IPR039424">
    <property type="entry name" value="SBP_5"/>
</dbReference>
<feature type="domain" description="Solute-binding protein family 5" evidence="6">
    <location>
        <begin position="63"/>
        <end position="412"/>
    </location>
</feature>
<dbReference type="GO" id="GO:1904680">
    <property type="term" value="F:peptide transmembrane transporter activity"/>
    <property type="evidence" value="ECO:0007669"/>
    <property type="project" value="TreeGrafter"/>
</dbReference>
<protein>
    <recommendedName>
        <fullName evidence="6">Solute-binding protein family 5 domain-containing protein</fullName>
    </recommendedName>
</protein>
<dbReference type="GO" id="GO:0015833">
    <property type="term" value="P:peptide transport"/>
    <property type="evidence" value="ECO:0007669"/>
    <property type="project" value="TreeGrafter"/>
</dbReference>
<comment type="caution">
    <text evidence="7">The sequence shown here is derived from an EMBL/GenBank/DDBJ whole genome shotgun (WGS) entry which is preliminary data.</text>
</comment>
<evidence type="ECO:0000256" key="1">
    <source>
        <dbReference type="ARBA" id="ARBA00004196"/>
    </source>
</evidence>
<reference evidence="7 8" key="1">
    <citation type="submission" date="2013-04" db="EMBL/GenBank/DDBJ databases">
        <title>The Genome Sequence of Treponema maltophilum ATCC 51939.</title>
        <authorList>
            <consortium name="The Broad Institute Genomics Platform"/>
            <person name="Earl A."/>
            <person name="Ward D."/>
            <person name="Feldgarden M."/>
            <person name="Gevers D."/>
            <person name="Leonetti C."/>
            <person name="Blanton J.M."/>
            <person name="Dewhirst F.E."/>
            <person name="Izard J."/>
            <person name="Walker B."/>
            <person name="Young S."/>
            <person name="Zeng Q."/>
            <person name="Gargeya S."/>
            <person name="Fitzgerald M."/>
            <person name="Haas B."/>
            <person name="Abouelleil A."/>
            <person name="Allen A.W."/>
            <person name="Alvarado L."/>
            <person name="Arachchi H.M."/>
            <person name="Berlin A.M."/>
            <person name="Chapman S.B."/>
            <person name="Gainer-Dewar J."/>
            <person name="Goldberg J."/>
            <person name="Griggs A."/>
            <person name="Gujja S."/>
            <person name="Hansen M."/>
            <person name="Howarth C."/>
            <person name="Imamovic A."/>
            <person name="Ireland A."/>
            <person name="Larimer J."/>
            <person name="McCowan C."/>
            <person name="Murphy C."/>
            <person name="Pearson M."/>
            <person name="Poon T.W."/>
            <person name="Priest M."/>
            <person name="Roberts A."/>
            <person name="Saif S."/>
            <person name="Shea T."/>
            <person name="Sisk P."/>
            <person name="Sykes S."/>
            <person name="Wortman J."/>
            <person name="Nusbaum C."/>
            <person name="Birren B."/>
        </authorList>
    </citation>
    <scope>NUCLEOTIDE SEQUENCE [LARGE SCALE GENOMIC DNA]</scope>
    <source>
        <strain evidence="7 8">ATCC 51939</strain>
    </source>
</reference>
<comment type="subcellular location">
    <subcellularLocation>
        <location evidence="1">Cell envelope</location>
    </subcellularLocation>
</comment>
<dbReference type="GO" id="GO:0030313">
    <property type="term" value="C:cell envelope"/>
    <property type="evidence" value="ECO:0007669"/>
    <property type="project" value="UniProtKB-SubCell"/>
</dbReference>
<dbReference type="PROSITE" id="PS51257">
    <property type="entry name" value="PROKAR_LIPOPROTEIN"/>
    <property type="match status" value="1"/>
</dbReference>
<comment type="similarity">
    <text evidence="2">Belongs to the bacterial solute-binding protein 5 family.</text>
</comment>
<dbReference type="STRING" id="1125699.HMPREF9194_00738"/>
<accession>S3K0K0</accession>
<keyword evidence="8" id="KW-1185">Reference proteome</keyword>
<dbReference type="PANTHER" id="PTHR30290">
    <property type="entry name" value="PERIPLASMIC BINDING COMPONENT OF ABC TRANSPORTER"/>
    <property type="match status" value="1"/>
</dbReference>
<evidence type="ECO:0000313" key="8">
    <source>
        <dbReference type="Proteomes" id="UP000014541"/>
    </source>
</evidence>
<evidence type="ECO:0000256" key="5">
    <source>
        <dbReference type="SAM" id="SignalP"/>
    </source>
</evidence>
<feature type="chain" id="PRO_5004522678" description="Solute-binding protein family 5 domain-containing protein" evidence="5">
    <location>
        <begin position="24"/>
        <end position="517"/>
    </location>
</feature>
<sequence>MKRILLCMVAVSLVLFSCSAKNAAKKEEKTVLKIGAIRDFKQSKEGATLIFDALLKITPDYTPLPNIITDWTRNDTATEYNLTMRTDILFSDGTPLTAQIVKYDLENAAPMMWCGFSYLLEEVSITDSSHLKIKLTAPYYFLPHDLAVVPAIKENGIDEAMNITDFTGTGPYILTDYREGQSASLTKNKTYWNAPGPDSFSVPQVEWLVITDSSARDLALSSGQIDVLGISEHYLSIEYPSINDLVKVKKMNFVEEPKEVFTSLMSIGFNWKEGFCSDRSLRRAMEYAVDRQELTDKIFFGIPEALGHQFNPAFMDGPQNEKPYYYDPELAKRILAEAGYKDTDNDGILEKNGKNVLLRFLISSKEDYQRDLAVFVKSELRKLGIDCEIIPAAGETMKERFKTGSYDLAIQHPWYEPIIGAVTYFGFDDSYTDYGLSYAVNKKSVEAAQALIVSQNEEQIKKNAGALWHEQYEECVTLPVCTSSRLAVFNSRFEGFRFNGNIYMIDLSEVKTRSIKQ</sequence>
<dbReference type="OrthoDB" id="9772924at2"/>
<proteinExistence type="inferred from homology"/>
<keyword evidence="4 5" id="KW-0732">Signal</keyword>
<dbReference type="RefSeq" id="WP_016525032.1">
    <property type="nucleotide sequence ID" value="NZ_KE332518.1"/>
</dbReference>
<evidence type="ECO:0000256" key="3">
    <source>
        <dbReference type="ARBA" id="ARBA00022448"/>
    </source>
</evidence>
<evidence type="ECO:0000259" key="6">
    <source>
        <dbReference type="Pfam" id="PF00496"/>
    </source>
</evidence>
<dbReference type="Pfam" id="PF00496">
    <property type="entry name" value="SBP_bac_5"/>
    <property type="match status" value="1"/>
</dbReference>
<dbReference type="InterPro" id="IPR000914">
    <property type="entry name" value="SBP_5_dom"/>
</dbReference>
<organism evidence="7 8">
    <name type="scientific">Treponema maltophilum ATCC 51939</name>
    <dbReference type="NCBI Taxonomy" id="1125699"/>
    <lineage>
        <taxon>Bacteria</taxon>
        <taxon>Pseudomonadati</taxon>
        <taxon>Spirochaetota</taxon>
        <taxon>Spirochaetia</taxon>
        <taxon>Spirochaetales</taxon>
        <taxon>Treponemataceae</taxon>
        <taxon>Treponema</taxon>
    </lineage>
</organism>
<dbReference type="Gene3D" id="3.10.105.10">
    <property type="entry name" value="Dipeptide-binding Protein, Domain 3"/>
    <property type="match status" value="1"/>
</dbReference>
<dbReference type="HOGENOM" id="CLU_017028_7_5_12"/>
<dbReference type="Gene3D" id="3.40.190.10">
    <property type="entry name" value="Periplasmic binding protein-like II"/>
    <property type="match status" value="1"/>
</dbReference>
<dbReference type="Proteomes" id="UP000014541">
    <property type="component" value="Unassembled WGS sequence"/>
</dbReference>
<dbReference type="PATRIC" id="fig|1125699.3.peg.750"/>
<feature type="signal peptide" evidence="5">
    <location>
        <begin position="1"/>
        <end position="23"/>
    </location>
</feature>
<dbReference type="SUPFAM" id="SSF53850">
    <property type="entry name" value="Periplasmic binding protein-like II"/>
    <property type="match status" value="1"/>
</dbReference>
<gene>
    <name evidence="7" type="ORF">HMPREF9194_00738</name>
</gene>
<dbReference type="EMBL" id="ATFF01000006">
    <property type="protein sequence ID" value="EPF30421.1"/>
    <property type="molecule type" value="Genomic_DNA"/>
</dbReference>
<keyword evidence="3" id="KW-0813">Transport</keyword>
<dbReference type="PANTHER" id="PTHR30290:SF10">
    <property type="entry name" value="PERIPLASMIC OLIGOPEPTIDE-BINDING PROTEIN-RELATED"/>
    <property type="match status" value="1"/>
</dbReference>
<name>S3K0K0_TREMA</name>
<evidence type="ECO:0000313" key="7">
    <source>
        <dbReference type="EMBL" id="EPF30421.1"/>
    </source>
</evidence>
<dbReference type="AlphaFoldDB" id="S3K0K0"/>
<evidence type="ECO:0000256" key="2">
    <source>
        <dbReference type="ARBA" id="ARBA00005695"/>
    </source>
</evidence>
<dbReference type="eggNOG" id="COG0747">
    <property type="taxonomic scope" value="Bacteria"/>
</dbReference>
<evidence type="ECO:0000256" key="4">
    <source>
        <dbReference type="ARBA" id="ARBA00022729"/>
    </source>
</evidence>